<evidence type="ECO:0000259" key="1">
    <source>
        <dbReference type="SMART" id="SM00953"/>
    </source>
</evidence>
<keyword evidence="3" id="KW-1185">Reference proteome</keyword>
<dbReference type="SMART" id="SM00953">
    <property type="entry name" value="RES"/>
    <property type="match status" value="1"/>
</dbReference>
<sequence>MQLYRLTQKKFAEAPFNPQGAKLFGGRWNSKGTAALYFAASESLCILEVFVHLNHDPEVIQQYDLYRIELPDELIIPLDNSVLPPNWRAIPAPEQTQLIGDQFLNAENPEFAALQVPSSISPRDRNYLVNPQHPLLPAILAKAEKLEFSFDARIFR</sequence>
<dbReference type="RefSeq" id="WP_008949997.1">
    <property type="nucleotide sequence ID" value="NZ_AHTH01000010.1"/>
</dbReference>
<organism evidence="2 3">
    <name type="scientific">Alishewanella jeotgali KCTC 22429</name>
    <dbReference type="NCBI Taxonomy" id="1129374"/>
    <lineage>
        <taxon>Bacteria</taxon>
        <taxon>Pseudomonadati</taxon>
        <taxon>Pseudomonadota</taxon>
        <taxon>Gammaproteobacteria</taxon>
        <taxon>Alteromonadales</taxon>
        <taxon>Alteromonadaceae</taxon>
        <taxon>Alishewanella</taxon>
    </lineage>
</organism>
<dbReference type="EMBL" id="AHTH01000010">
    <property type="protein sequence ID" value="EHR41779.1"/>
    <property type="molecule type" value="Genomic_DNA"/>
</dbReference>
<dbReference type="AlphaFoldDB" id="H3ZCI7"/>
<name>H3ZCI7_9ALTE</name>
<protein>
    <recommendedName>
        <fullName evidence="1">RES domain-containing protein</fullName>
    </recommendedName>
</protein>
<reference evidence="2 3" key="1">
    <citation type="journal article" date="2012" name="J. Bacteriol.">
        <title>Genome Sequence of Extracellular-Protease-Producing Alishewanella jeotgali Isolated from Traditional Korean Fermented Seafood.</title>
        <authorList>
            <person name="Jung J."/>
            <person name="Chun J."/>
            <person name="Park W."/>
        </authorList>
    </citation>
    <scope>NUCLEOTIDE SEQUENCE [LARGE SCALE GENOMIC DNA]</scope>
    <source>
        <strain evidence="2 3">KCTC 22429</strain>
    </source>
</reference>
<dbReference type="Pfam" id="PF08808">
    <property type="entry name" value="RES"/>
    <property type="match status" value="1"/>
</dbReference>
<dbReference type="Proteomes" id="UP000012046">
    <property type="component" value="Unassembled WGS sequence"/>
</dbReference>
<evidence type="ECO:0000313" key="2">
    <source>
        <dbReference type="EMBL" id="EHR41779.1"/>
    </source>
</evidence>
<dbReference type="InterPro" id="IPR014914">
    <property type="entry name" value="RES_dom"/>
</dbReference>
<accession>H3ZCI7</accession>
<dbReference type="eggNOG" id="COG5654">
    <property type="taxonomic scope" value="Bacteria"/>
</dbReference>
<evidence type="ECO:0000313" key="3">
    <source>
        <dbReference type="Proteomes" id="UP000012046"/>
    </source>
</evidence>
<proteinExistence type="predicted"/>
<comment type="caution">
    <text evidence="2">The sequence shown here is derived from an EMBL/GenBank/DDBJ whole genome shotgun (WGS) entry which is preliminary data.</text>
</comment>
<gene>
    <name evidence="2" type="ORF">AJE_05301</name>
</gene>
<feature type="domain" description="RES" evidence="1">
    <location>
        <begin position="15"/>
        <end position="143"/>
    </location>
</feature>
<dbReference type="PATRIC" id="fig|1129374.4.peg.1065"/>
<dbReference type="STRING" id="1129374.AJE_05301"/>